<keyword evidence="9 10" id="KW-0511">Multifunctional enzyme</keyword>
<evidence type="ECO:0000256" key="10">
    <source>
        <dbReference type="HAMAP-Rule" id="MF_01102"/>
    </source>
</evidence>
<evidence type="ECO:0000259" key="13">
    <source>
        <dbReference type="Pfam" id="PF05430"/>
    </source>
</evidence>
<dbReference type="Pfam" id="PF01266">
    <property type="entry name" value="DAO"/>
    <property type="match status" value="1"/>
</dbReference>
<evidence type="ECO:0000256" key="5">
    <source>
        <dbReference type="ARBA" id="ARBA00022691"/>
    </source>
</evidence>
<dbReference type="GO" id="GO:0004808">
    <property type="term" value="F:tRNA (5-methylaminomethyl-2-thiouridylate)(34)-methyltransferase activity"/>
    <property type="evidence" value="ECO:0007669"/>
    <property type="project" value="UniProtKB-EC"/>
</dbReference>
<evidence type="ECO:0000256" key="2">
    <source>
        <dbReference type="ARBA" id="ARBA00022603"/>
    </source>
</evidence>
<comment type="cofactor">
    <cofactor evidence="10">
        <name>FAD</name>
        <dbReference type="ChEBI" id="CHEBI:57692"/>
    </cofactor>
</comment>
<feature type="region of interest" description="FAD-dependent cmnm(5)s(2)U34 oxidoreductase" evidence="10">
    <location>
        <begin position="360"/>
        <end position="852"/>
    </location>
</feature>
<dbReference type="SUPFAM" id="SSF51971">
    <property type="entry name" value="Nucleotide-binding domain"/>
    <property type="match status" value="1"/>
</dbReference>
<feature type="region of interest" description="Disordered" evidence="11">
    <location>
        <begin position="1"/>
        <end position="27"/>
    </location>
</feature>
<dbReference type="PANTHER" id="PTHR13847">
    <property type="entry name" value="SARCOSINE DEHYDROGENASE-RELATED"/>
    <property type="match status" value="1"/>
</dbReference>
<reference evidence="14 15" key="1">
    <citation type="submission" date="2017-05" db="EMBL/GenBank/DDBJ databases">
        <authorList>
            <person name="Song R."/>
            <person name="Chenine A.L."/>
            <person name="Ruprecht R.M."/>
        </authorList>
    </citation>
    <scope>NUCLEOTIDE SEQUENCE [LARGE SCALE GENOMIC DNA]</scope>
    <source>
        <strain evidence="14 15">DSM 26136</strain>
    </source>
</reference>
<dbReference type="NCBIfam" id="NF033855">
    <property type="entry name" value="tRNA_MNMC2"/>
    <property type="match status" value="1"/>
</dbReference>
<feature type="compositionally biased region" description="Polar residues" evidence="11">
    <location>
        <begin position="126"/>
        <end position="139"/>
    </location>
</feature>
<feature type="region of interest" description="tRNA (mnm(5)s(2)U34)-methyltransferase" evidence="10">
    <location>
        <begin position="1"/>
        <end position="332"/>
    </location>
</feature>
<comment type="similarity">
    <text evidence="10">In the C-terminal section; belongs to the DAO family.</text>
</comment>
<organism evidence="14 15">
    <name type="scientific">Comamonas serinivorans</name>
    <dbReference type="NCBI Taxonomy" id="1082851"/>
    <lineage>
        <taxon>Bacteria</taxon>
        <taxon>Pseudomonadati</taxon>
        <taxon>Pseudomonadota</taxon>
        <taxon>Betaproteobacteria</taxon>
        <taxon>Burkholderiales</taxon>
        <taxon>Comamonadaceae</taxon>
        <taxon>Comamonas</taxon>
    </lineage>
</organism>
<evidence type="ECO:0000259" key="12">
    <source>
        <dbReference type="Pfam" id="PF01266"/>
    </source>
</evidence>
<comment type="subcellular location">
    <subcellularLocation>
        <location evidence="10">Cytoplasm</location>
    </subcellularLocation>
</comment>
<feature type="compositionally biased region" description="Low complexity" evidence="11">
    <location>
        <begin position="545"/>
        <end position="587"/>
    </location>
</feature>
<feature type="compositionally biased region" description="Basic and acidic residues" evidence="11">
    <location>
        <begin position="140"/>
        <end position="150"/>
    </location>
</feature>
<feature type="region of interest" description="Disordered" evidence="11">
    <location>
        <begin position="759"/>
        <end position="792"/>
    </location>
</feature>
<proteinExistence type="inferred from homology"/>
<gene>
    <name evidence="10" type="primary">mnmC</name>
    <name evidence="14" type="ORF">CCO03_04535</name>
</gene>
<name>A0A1Y0EKC2_9BURK</name>
<dbReference type="InterPro" id="IPR036188">
    <property type="entry name" value="FAD/NAD-bd_sf"/>
</dbReference>
<keyword evidence="5 10" id="KW-0949">S-adenosyl-L-methionine</keyword>
<dbReference type="Gene3D" id="3.40.50.150">
    <property type="entry name" value="Vaccinia Virus protein VP39"/>
    <property type="match status" value="1"/>
</dbReference>
<feature type="region of interest" description="Disordered" evidence="11">
    <location>
        <begin position="533"/>
        <end position="594"/>
    </location>
</feature>
<keyword evidence="2 10" id="KW-0489">Methyltransferase</keyword>
<comment type="catalytic activity">
    <reaction evidence="10">
        <text>5-aminomethyl-2-thiouridine(34) in tRNA + S-adenosyl-L-methionine = 5-methylaminomethyl-2-thiouridine(34) in tRNA + S-adenosyl-L-homocysteine + H(+)</text>
        <dbReference type="Rhea" id="RHEA:19569"/>
        <dbReference type="Rhea" id="RHEA-COMP:10195"/>
        <dbReference type="Rhea" id="RHEA-COMP:10197"/>
        <dbReference type="ChEBI" id="CHEBI:15378"/>
        <dbReference type="ChEBI" id="CHEBI:57856"/>
        <dbReference type="ChEBI" id="CHEBI:59789"/>
        <dbReference type="ChEBI" id="CHEBI:74454"/>
        <dbReference type="ChEBI" id="CHEBI:74455"/>
        <dbReference type="EC" id="2.1.1.61"/>
    </reaction>
</comment>
<comment type="function">
    <text evidence="10">Catalyzes the last two steps in the biosynthesis of 5-methylaminomethyl-2-thiouridine (mnm(5)s(2)U) at the wobble position (U34) in tRNA. Catalyzes the FAD-dependent demodification of cmnm(5)s(2)U34 to nm(5)s(2)U34, followed by the transfer of a methyl group from S-adenosyl-L-methionine to nm(5)s(2)U34, to form mnm(5)s(2)U34.</text>
</comment>
<keyword evidence="1 10" id="KW-0963">Cytoplasm</keyword>
<dbReference type="GO" id="GO:0002097">
    <property type="term" value="P:tRNA wobble base modification"/>
    <property type="evidence" value="ECO:0007669"/>
    <property type="project" value="UniProtKB-UniRule"/>
</dbReference>
<dbReference type="EC" id="1.5.-.-" evidence="10"/>
<dbReference type="InterPro" id="IPR029063">
    <property type="entry name" value="SAM-dependent_MTases_sf"/>
</dbReference>
<dbReference type="AlphaFoldDB" id="A0A1Y0EKC2"/>
<evidence type="ECO:0000256" key="11">
    <source>
        <dbReference type="SAM" id="MobiDB-lite"/>
    </source>
</evidence>
<keyword evidence="4 10" id="KW-0808">Transferase</keyword>
<dbReference type="GO" id="GO:0016645">
    <property type="term" value="F:oxidoreductase activity, acting on the CH-NH group of donors"/>
    <property type="evidence" value="ECO:0007669"/>
    <property type="project" value="InterPro"/>
</dbReference>
<feature type="compositionally biased region" description="Pro residues" evidence="11">
    <location>
        <begin position="85"/>
        <end position="100"/>
    </location>
</feature>
<dbReference type="SUPFAM" id="SSF53335">
    <property type="entry name" value="S-adenosyl-L-methionine-dependent methyltransferases"/>
    <property type="match status" value="1"/>
</dbReference>
<dbReference type="EC" id="2.1.1.61" evidence="10"/>
<dbReference type="GO" id="GO:0032259">
    <property type="term" value="P:methylation"/>
    <property type="evidence" value="ECO:0007669"/>
    <property type="project" value="UniProtKB-KW"/>
</dbReference>
<feature type="compositionally biased region" description="Low complexity" evidence="11">
    <location>
        <begin position="655"/>
        <end position="666"/>
    </location>
</feature>
<keyword evidence="6 10" id="KW-0819">tRNA processing</keyword>
<sequence length="852" mass="89731">MLPRRVRRAPLAPPFLPRMTSPVAWRPDGTPHSPLFGDIYRSVGADGQGGLAQARHVFLAGCGLWPPDTVQAAPATSASRFTPAQPSPAAPSPAPSPEPSPLAASRPAPGPISQTPDAADPREATHSSNVEGSTPLTSLSEKRESTHTAWSDHPHWHVLETGFGLGLNFLATWAAWRADPQRPARLFFTSIEAHPVGAADLLRSAQPFPELHDLAAQLAAQWQAMLPGVHRLVFEGGAVQLTLCVGDVRPLLREIDVAVDSVFLDGFSPRLNPEMWDLPVIKGVARLARPGTRVATWTVARALRDHLQQCGFVLERRPGLPPKRDCLAARYAPSWVPRHLAQLRQPLSACQAADRHAVVVGAGISGASVAASLAARGWRVTVLDAAATPAAGASGLPAGIFAPHVSPDDGRLAQLTRAGVRAMRRRCADLLVPGQDWADTGVLELPVGRERRLPAAWREAALAHAAHPGLDSSRPAQPDDAPQWQADVARQRLLASEPLWHVQAGWVRPAQLVRAQLALPGVQWRGGCQVTRLSWHDPASPPAAAPGTTAPAPQPAAAHAAHAASAAAPQGTGPGLAAPAGSPATAPRRPPWSLFNEQGQHLASADLVVLAAGPATAALVQPWCAPAEFPTHRVQGLVTLGRDSELDAPGTASDPADPQPAAANAAPTPPVNGHGSLLRAIPGDQGAFWCTGASFLRELPRGFDAATIAAEHQVNLDRLDELLPVTAQRARRLWRAGQVWHWHGARCTVADRVPLVGPLQAPEHTTRTPRRSAAATPLSSAQAGHAASDSPGDEVQALSLQAPWVCTAMGARGLTLAVLSGELLAAWLHGEPLPIARSLAQQLAAHRFMAGD</sequence>
<dbReference type="GO" id="GO:0005737">
    <property type="term" value="C:cytoplasm"/>
    <property type="evidence" value="ECO:0007669"/>
    <property type="project" value="UniProtKB-SubCell"/>
</dbReference>
<evidence type="ECO:0000256" key="6">
    <source>
        <dbReference type="ARBA" id="ARBA00022694"/>
    </source>
</evidence>
<keyword evidence="8 10" id="KW-0560">Oxidoreductase</keyword>
<evidence type="ECO:0000256" key="1">
    <source>
        <dbReference type="ARBA" id="ARBA00022490"/>
    </source>
</evidence>
<dbReference type="InterPro" id="IPR023032">
    <property type="entry name" value="tRNA_MAMT_biosynth_bifunc_MnmC"/>
</dbReference>
<feature type="domain" description="FAD dependent oxidoreductase" evidence="12">
    <location>
        <begin position="357"/>
        <end position="536"/>
    </location>
</feature>
<dbReference type="Gene3D" id="3.50.50.60">
    <property type="entry name" value="FAD/NAD(P)-binding domain"/>
    <property type="match status" value="1"/>
</dbReference>
<dbReference type="GO" id="GO:0050660">
    <property type="term" value="F:flavin adenine dinucleotide binding"/>
    <property type="evidence" value="ECO:0007669"/>
    <property type="project" value="UniProtKB-UniRule"/>
</dbReference>
<dbReference type="InterPro" id="IPR008471">
    <property type="entry name" value="MnmC-like_methylTransf"/>
</dbReference>
<dbReference type="Pfam" id="PF05430">
    <property type="entry name" value="Methyltransf_30"/>
    <property type="match status" value="1"/>
</dbReference>
<evidence type="ECO:0000256" key="9">
    <source>
        <dbReference type="ARBA" id="ARBA00023268"/>
    </source>
</evidence>
<dbReference type="InterPro" id="IPR006076">
    <property type="entry name" value="FAD-dep_OxRdtase"/>
</dbReference>
<dbReference type="PANTHER" id="PTHR13847:SF283">
    <property type="entry name" value="TRNA 5-METHYLAMINOMETHYL-2-THIOURIDINE BIOSYNTHESIS BIFUNCTIONAL PROTEIN MNMC"/>
    <property type="match status" value="1"/>
</dbReference>
<dbReference type="InterPro" id="IPR047785">
    <property type="entry name" value="tRNA_MNMC2"/>
</dbReference>
<keyword evidence="7 10" id="KW-0274">FAD</keyword>
<feature type="region of interest" description="Disordered" evidence="11">
    <location>
        <begin position="71"/>
        <end position="150"/>
    </location>
</feature>
<feature type="domain" description="MnmC-like methyltransferase" evidence="13">
    <location>
        <begin position="209"/>
        <end position="330"/>
    </location>
</feature>
<evidence type="ECO:0000256" key="4">
    <source>
        <dbReference type="ARBA" id="ARBA00022679"/>
    </source>
</evidence>
<evidence type="ECO:0000313" key="14">
    <source>
        <dbReference type="EMBL" id="ARU04037.1"/>
    </source>
</evidence>
<protein>
    <recommendedName>
        <fullName evidence="10">tRNA 5-methylaminomethyl-2-thiouridine biosynthesis bifunctional protein MnmC</fullName>
        <shortName evidence="10">tRNA mnm(5)s(2)U biosynthesis bifunctional protein</shortName>
    </recommendedName>
    <domain>
        <recommendedName>
            <fullName evidence="10">tRNA (mnm(5)s(2)U34)-methyltransferase</fullName>
            <ecNumber evidence="10">2.1.1.61</ecNumber>
        </recommendedName>
    </domain>
    <domain>
        <recommendedName>
            <fullName evidence="10">FAD-dependent cmnm(5)s(2)U34 oxidoreductase</fullName>
            <ecNumber evidence="10">1.5.-.-</ecNumber>
        </recommendedName>
    </domain>
</protein>
<comment type="similarity">
    <text evidence="10">In the N-terminal section; belongs to the methyltransferase superfamily. tRNA (mnm(5)s(2)U34)-methyltransferase family.</text>
</comment>
<evidence type="ECO:0000256" key="3">
    <source>
        <dbReference type="ARBA" id="ARBA00022630"/>
    </source>
</evidence>
<evidence type="ECO:0000256" key="8">
    <source>
        <dbReference type="ARBA" id="ARBA00023002"/>
    </source>
</evidence>
<keyword evidence="15" id="KW-1185">Reference proteome</keyword>
<evidence type="ECO:0000313" key="15">
    <source>
        <dbReference type="Proteomes" id="UP000196138"/>
    </source>
</evidence>
<dbReference type="KEGG" id="cser:CCO03_04535"/>
<feature type="region of interest" description="Disordered" evidence="11">
    <location>
        <begin position="644"/>
        <end position="677"/>
    </location>
</feature>
<evidence type="ECO:0000256" key="7">
    <source>
        <dbReference type="ARBA" id="ARBA00022827"/>
    </source>
</evidence>
<dbReference type="HAMAP" id="MF_01102">
    <property type="entry name" value="MnmC"/>
    <property type="match status" value="1"/>
</dbReference>
<accession>A0A1Y0EKC2</accession>
<dbReference type="Proteomes" id="UP000196138">
    <property type="component" value="Chromosome"/>
</dbReference>
<dbReference type="Gene3D" id="3.30.9.10">
    <property type="entry name" value="D-Amino Acid Oxidase, subunit A, domain 2"/>
    <property type="match status" value="1"/>
</dbReference>
<dbReference type="EMBL" id="CP021455">
    <property type="protein sequence ID" value="ARU04037.1"/>
    <property type="molecule type" value="Genomic_DNA"/>
</dbReference>
<keyword evidence="3 10" id="KW-0285">Flavoprotein</keyword>